<keyword evidence="2" id="KW-1185">Reference proteome</keyword>
<dbReference type="EMBL" id="CP133622">
    <property type="protein sequence ID" value="WMV54659.1"/>
    <property type="molecule type" value="Genomic_DNA"/>
</dbReference>
<organism evidence="1 2">
    <name type="scientific">Solanum verrucosum</name>
    <dbReference type="NCBI Taxonomy" id="315347"/>
    <lineage>
        <taxon>Eukaryota</taxon>
        <taxon>Viridiplantae</taxon>
        <taxon>Streptophyta</taxon>
        <taxon>Embryophyta</taxon>
        <taxon>Tracheophyta</taxon>
        <taxon>Spermatophyta</taxon>
        <taxon>Magnoliopsida</taxon>
        <taxon>eudicotyledons</taxon>
        <taxon>Gunneridae</taxon>
        <taxon>Pentapetalae</taxon>
        <taxon>asterids</taxon>
        <taxon>lamiids</taxon>
        <taxon>Solanales</taxon>
        <taxon>Solanaceae</taxon>
        <taxon>Solanoideae</taxon>
        <taxon>Solaneae</taxon>
        <taxon>Solanum</taxon>
    </lineage>
</organism>
<evidence type="ECO:0000313" key="2">
    <source>
        <dbReference type="Proteomes" id="UP001234989"/>
    </source>
</evidence>
<sequence length="9" mass="1269">MKFRWFPRT</sequence>
<evidence type="ECO:0000313" key="1">
    <source>
        <dbReference type="EMBL" id="WMV54659.1"/>
    </source>
</evidence>
<accession>A0AAF0V043</accession>
<gene>
    <name evidence="1" type="ORF">MTR67_048044</name>
</gene>
<name>A0AAF0V043_SOLVR</name>
<reference evidence="1" key="1">
    <citation type="submission" date="2023-08" db="EMBL/GenBank/DDBJ databases">
        <title>A de novo genome assembly of Solanum verrucosum Schlechtendal, a Mexican diploid species geographically isolated from the other diploid A-genome species in potato relatives.</title>
        <authorList>
            <person name="Hosaka K."/>
        </authorList>
    </citation>
    <scope>NUCLEOTIDE SEQUENCE</scope>
    <source>
        <tissue evidence="1">Young leaves</tissue>
    </source>
</reference>
<dbReference type="Proteomes" id="UP001234989">
    <property type="component" value="Chromosome 11"/>
</dbReference>
<proteinExistence type="predicted"/>
<protein>
    <submittedName>
        <fullName evidence="1">Uncharacterized protein</fullName>
    </submittedName>
</protein>